<dbReference type="AlphaFoldDB" id="A0A3B0V676"/>
<evidence type="ECO:0000256" key="1">
    <source>
        <dbReference type="SAM" id="Phobius"/>
    </source>
</evidence>
<name>A0A3B0V676_9ZZZZ</name>
<dbReference type="EMBL" id="UOEV01000037">
    <property type="protein sequence ID" value="VAW32329.1"/>
    <property type="molecule type" value="Genomic_DNA"/>
</dbReference>
<accession>A0A3B0V676</accession>
<keyword evidence="1" id="KW-1133">Transmembrane helix</keyword>
<sequence>MTNKNINLLPYARLRAIRISYFVRFATIATAITATLVFIYGLMLIPTYLSLKSKFEDQQHVLKNLKSQLATQDIKNTEVRLRALKQNTVFLSTLGKVSMSGTAIRLVLSVPHNGISLRQIVFSAPSAEKKGKMIVTGTALTRETLQRYQRALEKVSFISDVKLPIDAYAKDSSIPFTITLVGAFKS</sequence>
<protein>
    <submittedName>
        <fullName evidence="2">Uncharacterized protein</fullName>
    </submittedName>
</protein>
<feature type="transmembrane region" description="Helical" evidence="1">
    <location>
        <begin position="21"/>
        <end position="45"/>
    </location>
</feature>
<keyword evidence="1" id="KW-0812">Transmembrane</keyword>
<organism evidence="2">
    <name type="scientific">hydrothermal vent metagenome</name>
    <dbReference type="NCBI Taxonomy" id="652676"/>
    <lineage>
        <taxon>unclassified sequences</taxon>
        <taxon>metagenomes</taxon>
        <taxon>ecological metagenomes</taxon>
    </lineage>
</organism>
<keyword evidence="1" id="KW-0472">Membrane</keyword>
<evidence type="ECO:0000313" key="2">
    <source>
        <dbReference type="EMBL" id="VAW32329.1"/>
    </source>
</evidence>
<reference evidence="2" key="1">
    <citation type="submission" date="2018-06" db="EMBL/GenBank/DDBJ databases">
        <authorList>
            <person name="Zhirakovskaya E."/>
        </authorList>
    </citation>
    <scope>NUCLEOTIDE SEQUENCE</scope>
</reference>
<gene>
    <name evidence="2" type="ORF">MNBD_CPR01-318</name>
</gene>
<proteinExistence type="predicted"/>